<accession>A0AAD6UT10</accession>
<gene>
    <name evidence="1" type="ORF">GGX14DRAFT_577643</name>
</gene>
<proteinExistence type="predicted"/>
<evidence type="ECO:0000313" key="2">
    <source>
        <dbReference type="Proteomes" id="UP001219525"/>
    </source>
</evidence>
<dbReference type="Proteomes" id="UP001219525">
    <property type="component" value="Unassembled WGS sequence"/>
</dbReference>
<keyword evidence="2" id="KW-1185">Reference proteome</keyword>
<dbReference type="AlphaFoldDB" id="A0AAD6UT10"/>
<name>A0AAD6UT10_9AGAR</name>
<organism evidence="1 2">
    <name type="scientific">Mycena pura</name>
    <dbReference type="NCBI Taxonomy" id="153505"/>
    <lineage>
        <taxon>Eukaryota</taxon>
        <taxon>Fungi</taxon>
        <taxon>Dikarya</taxon>
        <taxon>Basidiomycota</taxon>
        <taxon>Agaricomycotina</taxon>
        <taxon>Agaricomycetes</taxon>
        <taxon>Agaricomycetidae</taxon>
        <taxon>Agaricales</taxon>
        <taxon>Marasmiineae</taxon>
        <taxon>Mycenaceae</taxon>
        <taxon>Mycena</taxon>
    </lineage>
</organism>
<evidence type="ECO:0000313" key="1">
    <source>
        <dbReference type="EMBL" id="KAJ7192980.1"/>
    </source>
</evidence>
<dbReference type="EMBL" id="JARJCW010000113">
    <property type="protein sequence ID" value="KAJ7192980.1"/>
    <property type="molecule type" value="Genomic_DNA"/>
</dbReference>
<protein>
    <submittedName>
        <fullName evidence="1">Uncharacterized protein</fullName>
    </submittedName>
</protein>
<reference evidence="1" key="1">
    <citation type="submission" date="2023-03" db="EMBL/GenBank/DDBJ databases">
        <title>Massive genome expansion in bonnet fungi (Mycena s.s.) driven by repeated elements and novel gene families across ecological guilds.</title>
        <authorList>
            <consortium name="Lawrence Berkeley National Laboratory"/>
            <person name="Harder C.B."/>
            <person name="Miyauchi S."/>
            <person name="Viragh M."/>
            <person name="Kuo A."/>
            <person name="Thoen E."/>
            <person name="Andreopoulos B."/>
            <person name="Lu D."/>
            <person name="Skrede I."/>
            <person name="Drula E."/>
            <person name="Henrissat B."/>
            <person name="Morin E."/>
            <person name="Kohler A."/>
            <person name="Barry K."/>
            <person name="LaButti K."/>
            <person name="Morin E."/>
            <person name="Salamov A."/>
            <person name="Lipzen A."/>
            <person name="Mereny Z."/>
            <person name="Hegedus B."/>
            <person name="Baldrian P."/>
            <person name="Stursova M."/>
            <person name="Weitz H."/>
            <person name="Taylor A."/>
            <person name="Grigoriev I.V."/>
            <person name="Nagy L.G."/>
            <person name="Martin F."/>
            <person name="Kauserud H."/>
        </authorList>
    </citation>
    <scope>NUCLEOTIDE SEQUENCE</scope>
    <source>
        <strain evidence="1">9144</strain>
    </source>
</reference>
<sequence length="249" mass="28441">MTSLLHRLFGPNRPQPNTNARHRAILRKSLELFSIEVLAAVFGRPTNLRVVMGTAFGFFQFGKITSNYRRDGRVVFRETDIPDLEARHALLAYLGVYDLYFTKRGNDYRVRDPHAKVAMQEAEQRWHDWIVAYLAARGRFARPDWALEPLPGLDRVRIAHHALPRAAIPLRIMPRLALPTPPPSSPVRGNTKQFLEIIDISDDEDVDAQPLRSNAKRSLDVIDISDDEDVDAQPLRKRGRFLGFVDLTV</sequence>
<comment type="caution">
    <text evidence="1">The sequence shown here is derived from an EMBL/GenBank/DDBJ whole genome shotgun (WGS) entry which is preliminary data.</text>
</comment>